<dbReference type="AlphaFoldDB" id="A0A8J5V172"/>
<keyword evidence="5" id="KW-0472">Membrane</keyword>
<keyword evidence="8" id="KW-1185">Reference proteome</keyword>
<reference evidence="7" key="2">
    <citation type="submission" date="2021-02" db="EMBL/GenBank/DDBJ databases">
        <authorList>
            <person name="Kimball J.A."/>
            <person name="Haas M.W."/>
            <person name="Macchietto M."/>
            <person name="Kono T."/>
            <person name="Duquette J."/>
            <person name="Shao M."/>
        </authorList>
    </citation>
    <scope>NUCLEOTIDE SEQUENCE</scope>
    <source>
        <tissue evidence="7">Fresh leaf tissue</tissue>
    </source>
</reference>
<dbReference type="InterPro" id="IPR046956">
    <property type="entry name" value="RLP23-like"/>
</dbReference>
<evidence type="ECO:0000256" key="1">
    <source>
        <dbReference type="ARBA" id="ARBA00004479"/>
    </source>
</evidence>
<dbReference type="OrthoDB" id="694839at2759"/>
<keyword evidence="2" id="KW-0812">Transmembrane</keyword>
<dbReference type="GO" id="GO:0016020">
    <property type="term" value="C:membrane"/>
    <property type="evidence" value="ECO:0007669"/>
    <property type="project" value="UniProtKB-SubCell"/>
</dbReference>
<accession>A0A8J5V172</accession>
<protein>
    <submittedName>
        <fullName evidence="7">Uncharacterized protein</fullName>
    </submittedName>
</protein>
<keyword evidence="4" id="KW-1133">Transmembrane helix</keyword>
<comment type="subcellular location">
    <subcellularLocation>
        <location evidence="1">Membrane</location>
        <topology evidence="1">Single-pass type I membrane protein</topology>
    </subcellularLocation>
</comment>
<evidence type="ECO:0000313" key="7">
    <source>
        <dbReference type="EMBL" id="KAG8046065.1"/>
    </source>
</evidence>
<dbReference type="InterPro" id="IPR001611">
    <property type="entry name" value="Leu-rich_rpt"/>
</dbReference>
<keyword evidence="3" id="KW-0732">Signal</keyword>
<name>A0A8J5V172_ZIZPA</name>
<dbReference type="EMBL" id="JAAALK010000290">
    <property type="protein sequence ID" value="KAG8046065.1"/>
    <property type="molecule type" value="Genomic_DNA"/>
</dbReference>
<evidence type="ECO:0000256" key="4">
    <source>
        <dbReference type="ARBA" id="ARBA00022989"/>
    </source>
</evidence>
<evidence type="ECO:0000256" key="6">
    <source>
        <dbReference type="ARBA" id="ARBA00023180"/>
    </source>
</evidence>
<evidence type="ECO:0000313" key="8">
    <source>
        <dbReference type="Proteomes" id="UP000729402"/>
    </source>
</evidence>
<dbReference type="Proteomes" id="UP000729402">
    <property type="component" value="Unassembled WGS sequence"/>
</dbReference>
<dbReference type="Pfam" id="PF00560">
    <property type="entry name" value="LRR_1"/>
    <property type="match status" value="4"/>
</dbReference>
<dbReference type="PANTHER" id="PTHR48063">
    <property type="entry name" value="LRR RECEPTOR-LIKE KINASE"/>
    <property type="match status" value="1"/>
</dbReference>
<evidence type="ECO:0000256" key="2">
    <source>
        <dbReference type="ARBA" id="ARBA00022692"/>
    </source>
</evidence>
<keyword evidence="6" id="KW-0325">Glycoprotein</keyword>
<gene>
    <name evidence="7" type="ORF">GUJ93_ZPchr0008g11444</name>
</gene>
<sequence length="186" mass="20412">MNMLEGTLPQELGTNMPQLLSLNIYDNNLHGALPSSLYNLSSLRNFDVADNNFHGRISADIGEKFPQLRYFLLSNNSFSGEIPSSLSNLTNHTLLVLSENGFSGLVPRDLGKLNALQYLLLGENMLEAGDTQGWGFITSLANCSQLQILLLGRNNFTGQFPISIANLSRTLQILDLNDNRISGSIP</sequence>
<evidence type="ECO:0000256" key="3">
    <source>
        <dbReference type="ARBA" id="ARBA00022729"/>
    </source>
</evidence>
<proteinExistence type="predicted"/>
<comment type="caution">
    <text evidence="7">The sequence shown here is derived from an EMBL/GenBank/DDBJ whole genome shotgun (WGS) entry which is preliminary data.</text>
</comment>
<reference evidence="7" key="1">
    <citation type="journal article" date="2021" name="bioRxiv">
        <title>Whole Genome Assembly and Annotation of Northern Wild Rice, Zizania palustris L., Supports a Whole Genome Duplication in the Zizania Genus.</title>
        <authorList>
            <person name="Haas M."/>
            <person name="Kono T."/>
            <person name="Macchietto M."/>
            <person name="Millas R."/>
            <person name="McGilp L."/>
            <person name="Shao M."/>
            <person name="Duquette J."/>
            <person name="Hirsch C.N."/>
            <person name="Kimball J."/>
        </authorList>
    </citation>
    <scope>NUCLEOTIDE SEQUENCE</scope>
    <source>
        <tissue evidence="7">Fresh leaf tissue</tissue>
    </source>
</reference>
<evidence type="ECO:0000256" key="5">
    <source>
        <dbReference type="ARBA" id="ARBA00023136"/>
    </source>
</evidence>
<organism evidence="7 8">
    <name type="scientific">Zizania palustris</name>
    <name type="common">Northern wild rice</name>
    <dbReference type="NCBI Taxonomy" id="103762"/>
    <lineage>
        <taxon>Eukaryota</taxon>
        <taxon>Viridiplantae</taxon>
        <taxon>Streptophyta</taxon>
        <taxon>Embryophyta</taxon>
        <taxon>Tracheophyta</taxon>
        <taxon>Spermatophyta</taxon>
        <taxon>Magnoliopsida</taxon>
        <taxon>Liliopsida</taxon>
        <taxon>Poales</taxon>
        <taxon>Poaceae</taxon>
        <taxon>BOP clade</taxon>
        <taxon>Oryzoideae</taxon>
        <taxon>Oryzeae</taxon>
        <taxon>Zizaniinae</taxon>
        <taxon>Zizania</taxon>
    </lineage>
</organism>